<reference evidence="1" key="1">
    <citation type="submission" date="2014-12" db="EMBL/GenBank/DDBJ databases">
        <title>Insight into the proteome of Arion vulgaris.</title>
        <authorList>
            <person name="Aradska J."/>
            <person name="Bulat T."/>
            <person name="Smidak R."/>
            <person name="Sarate P."/>
            <person name="Gangsoo J."/>
            <person name="Sialana F."/>
            <person name="Bilban M."/>
            <person name="Lubec G."/>
        </authorList>
    </citation>
    <scope>NUCLEOTIDE SEQUENCE</scope>
    <source>
        <tissue evidence="1">Skin</tissue>
    </source>
</reference>
<protein>
    <submittedName>
        <fullName evidence="1">Uncharacterized protein</fullName>
    </submittedName>
</protein>
<organism evidence="1">
    <name type="scientific">Arion vulgaris</name>
    <dbReference type="NCBI Taxonomy" id="1028688"/>
    <lineage>
        <taxon>Eukaryota</taxon>
        <taxon>Metazoa</taxon>
        <taxon>Spiralia</taxon>
        <taxon>Lophotrochozoa</taxon>
        <taxon>Mollusca</taxon>
        <taxon>Gastropoda</taxon>
        <taxon>Heterobranchia</taxon>
        <taxon>Euthyneura</taxon>
        <taxon>Panpulmonata</taxon>
        <taxon>Eupulmonata</taxon>
        <taxon>Stylommatophora</taxon>
        <taxon>Helicina</taxon>
        <taxon>Arionoidea</taxon>
        <taxon>Arionidae</taxon>
        <taxon>Arion</taxon>
    </lineage>
</organism>
<accession>A0A0B7APE2</accession>
<sequence>MWNNERLDIRIRNNERVDIAVSSRSVWLIVVRLGKEELTCVMLLDLVSRL</sequence>
<gene>
    <name evidence="1" type="primary">ORF134225</name>
    <name evidence="2" type="synonym">ORF134228</name>
</gene>
<evidence type="ECO:0000313" key="1">
    <source>
        <dbReference type="EMBL" id="CEK82914.1"/>
    </source>
</evidence>
<dbReference type="EMBL" id="HACG01036050">
    <property type="protein sequence ID" value="CEK82915.1"/>
    <property type="molecule type" value="Transcribed_RNA"/>
</dbReference>
<name>A0A0B7APE2_9EUPU</name>
<dbReference type="AlphaFoldDB" id="A0A0B7APE2"/>
<dbReference type="EMBL" id="HACG01036049">
    <property type="protein sequence ID" value="CEK82914.1"/>
    <property type="molecule type" value="Transcribed_RNA"/>
</dbReference>
<evidence type="ECO:0000313" key="2">
    <source>
        <dbReference type="EMBL" id="CEK82915.1"/>
    </source>
</evidence>
<proteinExistence type="predicted"/>